<dbReference type="PROSITE" id="PS00211">
    <property type="entry name" value="ABC_TRANSPORTER_1"/>
    <property type="match status" value="1"/>
</dbReference>
<protein>
    <recommendedName>
        <fullName evidence="12">ATP-binding cassette, subfamily C, CydC</fullName>
    </recommendedName>
</protein>
<dbReference type="InterPro" id="IPR017871">
    <property type="entry name" value="ABC_transporter-like_CS"/>
</dbReference>
<feature type="transmembrane region" description="Helical" evidence="7">
    <location>
        <begin position="274"/>
        <end position="291"/>
    </location>
</feature>
<dbReference type="InterPro" id="IPR039421">
    <property type="entry name" value="Type_1_exporter"/>
</dbReference>
<dbReference type="SUPFAM" id="SSF90123">
    <property type="entry name" value="ABC transporter transmembrane region"/>
    <property type="match status" value="1"/>
</dbReference>
<evidence type="ECO:0000259" key="8">
    <source>
        <dbReference type="PROSITE" id="PS50893"/>
    </source>
</evidence>
<dbReference type="InterPro" id="IPR003439">
    <property type="entry name" value="ABC_transporter-like_ATP-bd"/>
</dbReference>
<evidence type="ECO:0000256" key="3">
    <source>
        <dbReference type="ARBA" id="ARBA00022741"/>
    </source>
</evidence>
<dbReference type="PANTHER" id="PTHR24221:SF654">
    <property type="entry name" value="ATP-BINDING CASSETTE SUB-FAMILY B MEMBER 6"/>
    <property type="match status" value="1"/>
</dbReference>
<dbReference type="SUPFAM" id="SSF52540">
    <property type="entry name" value="P-loop containing nucleoside triphosphate hydrolases"/>
    <property type="match status" value="1"/>
</dbReference>
<dbReference type="InterPro" id="IPR014223">
    <property type="entry name" value="ABC_CydC/D"/>
</dbReference>
<evidence type="ECO:0000256" key="1">
    <source>
        <dbReference type="ARBA" id="ARBA00004651"/>
    </source>
</evidence>
<gene>
    <name evidence="10" type="ORF">GCM10009547_37930</name>
</gene>
<dbReference type="Gene3D" id="3.40.50.300">
    <property type="entry name" value="P-loop containing nucleotide triphosphate hydrolases"/>
    <property type="match status" value="1"/>
</dbReference>
<keyword evidence="4" id="KW-0067">ATP-binding</keyword>
<accession>A0ABN1H709</accession>
<name>A0ABN1H709_9ACTN</name>
<comment type="subcellular location">
    <subcellularLocation>
        <location evidence="1">Cell membrane</location>
        <topology evidence="1">Multi-pass membrane protein</topology>
    </subcellularLocation>
</comment>
<evidence type="ECO:0000313" key="11">
    <source>
        <dbReference type="Proteomes" id="UP001500957"/>
    </source>
</evidence>
<evidence type="ECO:0000259" key="9">
    <source>
        <dbReference type="PROSITE" id="PS50929"/>
    </source>
</evidence>
<keyword evidence="11" id="KW-1185">Reference proteome</keyword>
<evidence type="ECO:0000256" key="6">
    <source>
        <dbReference type="ARBA" id="ARBA00023136"/>
    </source>
</evidence>
<dbReference type="NCBIfam" id="TIGR02868">
    <property type="entry name" value="CydC"/>
    <property type="match status" value="1"/>
</dbReference>
<reference evidence="10 11" key="1">
    <citation type="journal article" date="2019" name="Int. J. Syst. Evol. Microbiol.">
        <title>The Global Catalogue of Microorganisms (GCM) 10K type strain sequencing project: providing services to taxonomists for standard genome sequencing and annotation.</title>
        <authorList>
            <consortium name="The Broad Institute Genomics Platform"/>
            <consortium name="The Broad Institute Genome Sequencing Center for Infectious Disease"/>
            <person name="Wu L."/>
            <person name="Ma J."/>
        </authorList>
    </citation>
    <scope>NUCLEOTIDE SEQUENCE [LARGE SCALE GENOMIC DNA]</scope>
    <source>
        <strain evidence="10 11">JCM 10671</strain>
    </source>
</reference>
<dbReference type="PROSITE" id="PS50893">
    <property type="entry name" value="ABC_TRANSPORTER_2"/>
    <property type="match status" value="1"/>
</dbReference>
<feature type="transmembrane region" description="Helical" evidence="7">
    <location>
        <begin position="53"/>
        <end position="73"/>
    </location>
</feature>
<dbReference type="RefSeq" id="WP_344607652.1">
    <property type="nucleotide sequence ID" value="NZ_BAAAHE010000038.1"/>
</dbReference>
<dbReference type="InterPro" id="IPR011527">
    <property type="entry name" value="ABC1_TM_dom"/>
</dbReference>
<feature type="transmembrane region" description="Helical" evidence="7">
    <location>
        <begin position="238"/>
        <end position="262"/>
    </location>
</feature>
<dbReference type="Pfam" id="PF00005">
    <property type="entry name" value="ABC_tran"/>
    <property type="match status" value="1"/>
</dbReference>
<dbReference type="Gene3D" id="1.20.1560.10">
    <property type="entry name" value="ABC transporter type 1, transmembrane domain"/>
    <property type="match status" value="1"/>
</dbReference>
<dbReference type="InterPro" id="IPR027417">
    <property type="entry name" value="P-loop_NTPase"/>
</dbReference>
<dbReference type="SMART" id="SM00382">
    <property type="entry name" value="AAA"/>
    <property type="match status" value="1"/>
</dbReference>
<evidence type="ECO:0000256" key="5">
    <source>
        <dbReference type="ARBA" id="ARBA00022989"/>
    </source>
</evidence>
<keyword evidence="6 7" id="KW-0472">Membrane</keyword>
<feature type="transmembrane region" description="Helical" evidence="7">
    <location>
        <begin position="163"/>
        <end position="183"/>
    </location>
</feature>
<comment type="caution">
    <text evidence="10">The sequence shown here is derived from an EMBL/GenBank/DDBJ whole genome shotgun (WGS) entry which is preliminary data.</text>
</comment>
<dbReference type="EMBL" id="BAAAHE010000038">
    <property type="protein sequence ID" value="GAA0630568.1"/>
    <property type="molecule type" value="Genomic_DNA"/>
</dbReference>
<evidence type="ECO:0000256" key="4">
    <source>
        <dbReference type="ARBA" id="ARBA00022840"/>
    </source>
</evidence>
<dbReference type="InterPro" id="IPR003593">
    <property type="entry name" value="AAA+_ATPase"/>
</dbReference>
<dbReference type="Proteomes" id="UP001500957">
    <property type="component" value="Unassembled WGS sequence"/>
</dbReference>
<dbReference type="CDD" id="cd03228">
    <property type="entry name" value="ABCC_MRP_Like"/>
    <property type="match status" value="1"/>
</dbReference>
<dbReference type="PROSITE" id="PS50929">
    <property type="entry name" value="ABC_TM1F"/>
    <property type="match status" value="1"/>
</dbReference>
<keyword evidence="2 7" id="KW-0812">Transmembrane</keyword>
<dbReference type="Pfam" id="PF00664">
    <property type="entry name" value="ABC_membrane"/>
    <property type="match status" value="1"/>
</dbReference>
<evidence type="ECO:0000256" key="7">
    <source>
        <dbReference type="SAM" id="Phobius"/>
    </source>
</evidence>
<dbReference type="InterPro" id="IPR036640">
    <property type="entry name" value="ABC1_TM_sf"/>
</dbReference>
<proteinExistence type="predicted"/>
<evidence type="ECO:0000256" key="2">
    <source>
        <dbReference type="ARBA" id="ARBA00022692"/>
    </source>
</evidence>
<dbReference type="PANTHER" id="PTHR24221">
    <property type="entry name" value="ATP-BINDING CASSETTE SUB-FAMILY B"/>
    <property type="match status" value="1"/>
</dbReference>
<organism evidence="10 11">
    <name type="scientific">Sporichthya brevicatena</name>
    <dbReference type="NCBI Taxonomy" id="171442"/>
    <lineage>
        <taxon>Bacteria</taxon>
        <taxon>Bacillati</taxon>
        <taxon>Actinomycetota</taxon>
        <taxon>Actinomycetes</taxon>
        <taxon>Sporichthyales</taxon>
        <taxon>Sporichthyaceae</taxon>
        <taxon>Sporichthya</taxon>
    </lineage>
</organism>
<sequence>MTGPVRRLLHLARPAVPRLALAALLGCLASLAAVGLTATSAWLISRAAQHPPVLMLMVAIVAVRAFGIGRGVLRYAERLVSHDAALRVLADIRVRCFEAADRLAPAGRRGLHRGDLTARFAADVDAVPDVLVRGLLPLAVASATGLAAVMLLGAIAWPAGLVLLAGLVAVGVVVPLAQSALAAEAERAPAALRGRLATQTVDLVDGLDTYRAYGAVPERLAAIAETERELARADRRSAVVAAAAATALALTVGAVVWTLLAFGAHRVHTGGLDPVLLAVVVLTPIAVFEVVGQAPEAVRRLDTARGGLTRVFEVLDAPATVTDPAVPAELGPGPHTLRVEHLRVGWPDGPDVLHDVSLDLRPGRRIAVVGESGSGKSTLAAAILRFVDPRGGAVRLDGVDTRTLAAEDVRRVVATCAQDAYLFDSTVRANLLLARPDATEEQLWAAADAARLGAWLRTQPQGLDTVVGPAGSNLSGGQARRLVLARALLTDAEILILDEPTEHLDPATAAELMRDLLDVTTGRTTLLITHDRSVLTDVDAVLDLADPCGKERVSPLPVTPQ</sequence>
<feature type="transmembrane region" description="Helical" evidence="7">
    <location>
        <begin position="135"/>
        <end position="157"/>
    </location>
</feature>
<feature type="domain" description="ABC transporter" evidence="8">
    <location>
        <begin position="337"/>
        <end position="561"/>
    </location>
</feature>
<keyword evidence="5 7" id="KW-1133">Transmembrane helix</keyword>
<feature type="domain" description="ABC transmembrane type-1" evidence="9">
    <location>
        <begin position="20"/>
        <end position="303"/>
    </location>
</feature>
<keyword evidence="3" id="KW-0547">Nucleotide-binding</keyword>
<evidence type="ECO:0000313" key="10">
    <source>
        <dbReference type="EMBL" id="GAA0630568.1"/>
    </source>
</evidence>
<evidence type="ECO:0008006" key="12">
    <source>
        <dbReference type="Google" id="ProtNLM"/>
    </source>
</evidence>